<name>A0A7Y9DQ44_9ACTN</name>
<evidence type="ECO:0000313" key="2">
    <source>
        <dbReference type="Proteomes" id="UP000521922"/>
    </source>
</evidence>
<reference evidence="1 2" key="1">
    <citation type="submission" date="2020-07" db="EMBL/GenBank/DDBJ databases">
        <title>Sequencing the genomes of 1000 actinobacteria strains.</title>
        <authorList>
            <person name="Klenk H.-P."/>
        </authorList>
    </citation>
    <scope>NUCLEOTIDE SEQUENCE [LARGE SCALE GENOMIC DNA]</scope>
    <source>
        <strain evidence="1 2">DSM 7487</strain>
    </source>
</reference>
<keyword evidence="2" id="KW-1185">Reference proteome</keyword>
<organism evidence="1 2">
    <name type="scientific">Kineococcus aurantiacus</name>
    <dbReference type="NCBI Taxonomy" id="37633"/>
    <lineage>
        <taxon>Bacteria</taxon>
        <taxon>Bacillati</taxon>
        <taxon>Actinomycetota</taxon>
        <taxon>Actinomycetes</taxon>
        <taxon>Kineosporiales</taxon>
        <taxon>Kineosporiaceae</taxon>
        <taxon>Kineococcus</taxon>
    </lineage>
</organism>
<dbReference type="EMBL" id="JACCBB010000001">
    <property type="protein sequence ID" value="NYD24747.1"/>
    <property type="molecule type" value="Genomic_DNA"/>
</dbReference>
<accession>A0A7Y9DQ44</accession>
<dbReference type="RefSeq" id="WP_179755355.1">
    <property type="nucleotide sequence ID" value="NZ_BAAAGN010000013.1"/>
</dbReference>
<gene>
    <name evidence="1" type="ORF">BJ968_004287</name>
</gene>
<evidence type="ECO:0008006" key="3">
    <source>
        <dbReference type="Google" id="ProtNLM"/>
    </source>
</evidence>
<comment type="caution">
    <text evidence="1">The sequence shown here is derived from an EMBL/GenBank/DDBJ whole genome shotgun (WGS) entry which is preliminary data.</text>
</comment>
<evidence type="ECO:0000313" key="1">
    <source>
        <dbReference type="EMBL" id="NYD24747.1"/>
    </source>
</evidence>
<proteinExistence type="predicted"/>
<sequence length="75" mass="7556">MTPDRTDAVAATRITGAIPRLTDATVSALAEHLRTSEAAVAVAVRALLDADVIAQGPPAATGEATYVTLDTLAPA</sequence>
<protein>
    <recommendedName>
        <fullName evidence="3">MarR family transcriptional regulator</fullName>
    </recommendedName>
</protein>
<dbReference type="AlphaFoldDB" id="A0A7Y9DQ44"/>
<dbReference type="Proteomes" id="UP000521922">
    <property type="component" value="Unassembled WGS sequence"/>
</dbReference>